<dbReference type="RefSeq" id="WP_250201460.1">
    <property type="nucleotide sequence ID" value="NZ_CP097649.1"/>
</dbReference>
<dbReference type="InterPro" id="IPR045526">
    <property type="entry name" value="DUF6471"/>
</dbReference>
<evidence type="ECO:0000259" key="1">
    <source>
        <dbReference type="Pfam" id="PF20075"/>
    </source>
</evidence>
<gene>
    <name evidence="2" type="ORF">M8231_10910</name>
</gene>
<name>A0ABY4SLB3_9CAUL</name>
<keyword evidence="3" id="KW-1185">Reference proteome</keyword>
<protein>
    <submittedName>
        <fullName evidence="2">DUF6471 domain-containing protein</fullName>
    </submittedName>
</protein>
<sequence>MTDAPPEIGKRDWSEVAKSMIKAELKGRNMTYAHLVDALAAVGVKETEANLRNKISRGNFSAAFFLQTLDAIGCTLVPAVPAGMTVIRGRARTGPVISSLYRQRADEFNARQQRETEEDN</sequence>
<feature type="domain" description="DUF6471" evidence="1">
    <location>
        <begin position="13"/>
        <end position="75"/>
    </location>
</feature>
<dbReference type="Pfam" id="PF20075">
    <property type="entry name" value="DUF6471"/>
    <property type="match status" value="1"/>
</dbReference>
<proteinExistence type="predicted"/>
<evidence type="ECO:0000313" key="2">
    <source>
        <dbReference type="EMBL" id="URI14332.1"/>
    </source>
</evidence>
<dbReference type="EMBL" id="CP097649">
    <property type="protein sequence ID" value="URI14332.1"/>
    <property type="molecule type" value="Genomic_DNA"/>
</dbReference>
<reference evidence="2" key="1">
    <citation type="submission" date="2022-05" db="EMBL/GenBank/DDBJ databases">
        <title>Brevundimonas albigilva TT17 genome sequence.</title>
        <authorList>
            <person name="Lee K."/>
            <person name="Son H."/>
        </authorList>
    </citation>
    <scope>NUCLEOTIDE SEQUENCE</scope>
    <source>
        <strain evidence="2">TT17</strain>
    </source>
</reference>
<organism evidence="2 3">
    <name type="scientific">Brevundimonas albigilva</name>
    <dbReference type="NCBI Taxonomy" id="1312364"/>
    <lineage>
        <taxon>Bacteria</taxon>
        <taxon>Pseudomonadati</taxon>
        <taxon>Pseudomonadota</taxon>
        <taxon>Alphaproteobacteria</taxon>
        <taxon>Caulobacterales</taxon>
        <taxon>Caulobacteraceae</taxon>
        <taxon>Brevundimonas</taxon>
    </lineage>
</organism>
<evidence type="ECO:0000313" key="3">
    <source>
        <dbReference type="Proteomes" id="UP001055429"/>
    </source>
</evidence>
<dbReference type="Proteomes" id="UP001055429">
    <property type="component" value="Chromosome"/>
</dbReference>
<accession>A0ABY4SLB3</accession>